<proteinExistence type="inferred from homology"/>
<feature type="transmembrane region" description="Helical" evidence="9">
    <location>
        <begin position="314"/>
        <end position="335"/>
    </location>
</feature>
<keyword evidence="7" id="KW-1015">Disulfide bond</keyword>
<feature type="domain" description="MRH" evidence="11">
    <location>
        <begin position="35"/>
        <end position="218"/>
    </location>
</feature>
<comment type="caution">
    <text evidence="12">The sequence shown here is derived from an EMBL/GenBank/DDBJ whole genome shotgun (WGS) entry which is preliminary data.</text>
</comment>
<dbReference type="AlphaFoldDB" id="A0AAD1U655"/>
<evidence type="ECO:0000256" key="2">
    <source>
        <dbReference type="ARBA" id="ARBA00006244"/>
    </source>
</evidence>
<gene>
    <name evidence="12" type="ORF">ECRASSUSDP1_LOCUS2158</name>
</gene>
<evidence type="ECO:0000256" key="1">
    <source>
        <dbReference type="ARBA" id="ARBA00004141"/>
    </source>
</evidence>
<sequence>MISKRSKSWLRVAVISLVLLAMSTATFTDNGKTFESCIYESEDLNDGKTYSFNYLSKDVFNYSNVHHLGAPIHTYFLSNQFSVKVNVCGKVGTCGEEPSMAVLQDQKGSNQSATDKANDCYSLGDVKTEEYVKFNSWNREEEHLILKFESNDKCPYSEEGKFKPSESNSKTFKLDVEMKCDPTMTILNKPVITTNEEASDFDICHPKIIVKSSYGCKISKLETVAVFFNTFAWLIGVIFIVFGLYNLMLGGRMFRLTIILFSIASTIAITCLVFFFFIQMEDVPQKYILLILFSSGSIGALLGYFLVKTIKFGIFIIGCWTGVVLAISLDSLIFSQLGVPYILYIMIAIFVITFGWLACKYYEYVLIFSSSILGAYFFIRGISLEFGGYPNELDILEQVKHGAYVEIPWTFYLYFLAMVLCFLVGVYIQVKRLSKDEGEKREIKVEKKDNDIELQEGKKNYDQMTDDE</sequence>
<dbReference type="Pfam" id="PF13886">
    <property type="entry name" value="TM7S3_TM198"/>
    <property type="match status" value="1"/>
</dbReference>
<evidence type="ECO:0000313" key="12">
    <source>
        <dbReference type="EMBL" id="CAI2360851.1"/>
    </source>
</evidence>
<dbReference type="GO" id="GO:0005886">
    <property type="term" value="C:plasma membrane"/>
    <property type="evidence" value="ECO:0007669"/>
    <property type="project" value="TreeGrafter"/>
</dbReference>
<keyword evidence="13" id="KW-1185">Reference proteome</keyword>
<feature type="chain" id="PRO_5041996434" description="Transmembrane protein 198" evidence="10">
    <location>
        <begin position="26"/>
        <end position="468"/>
    </location>
</feature>
<feature type="signal peptide" evidence="10">
    <location>
        <begin position="1"/>
        <end position="25"/>
    </location>
</feature>
<keyword evidence="3 9" id="KW-0812">Transmembrane</keyword>
<evidence type="ECO:0000256" key="10">
    <source>
        <dbReference type="SAM" id="SignalP"/>
    </source>
</evidence>
<protein>
    <recommendedName>
        <fullName evidence="8">Transmembrane protein 198</fullName>
    </recommendedName>
</protein>
<evidence type="ECO:0000256" key="9">
    <source>
        <dbReference type="SAM" id="Phobius"/>
    </source>
</evidence>
<dbReference type="PANTHER" id="PTHR31247">
    <property type="entry name" value="TRANSMEMBRANE PROTEIN 198 FAMILY MEMBER"/>
    <property type="match status" value="1"/>
</dbReference>
<dbReference type="PROSITE" id="PS51914">
    <property type="entry name" value="MRH"/>
    <property type="match status" value="1"/>
</dbReference>
<evidence type="ECO:0000256" key="6">
    <source>
        <dbReference type="ARBA" id="ARBA00023136"/>
    </source>
</evidence>
<dbReference type="InterPro" id="IPR009011">
    <property type="entry name" value="Man6P_isomerase_rcpt-bd_dom_sf"/>
</dbReference>
<dbReference type="SUPFAM" id="SSF50911">
    <property type="entry name" value="Mannose 6-phosphate receptor domain"/>
    <property type="match status" value="1"/>
</dbReference>
<dbReference type="InterPro" id="IPR040236">
    <property type="entry name" value="TMEM198"/>
</dbReference>
<comment type="subcellular location">
    <subcellularLocation>
        <location evidence="1">Membrane</location>
        <topology evidence="1">Multi-pass membrane protein</topology>
    </subcellularLocation>
</comment>
<organism evidence="12 13">
    <name type="scientific">Euplotes crassus</name>
    <dbReference type="NCBI Taxonomy" id="5936"/>
    <lineage>
        <taxon>Eukaryota</taxon>
        <taxon>Sar</taxon>
        <taxon>Alveolata</taxon>
        <taxon>Ciliophora</taxon>
        <taxon>Intramacronucleata</taxon>
        <taxon>Spirotrichea</taxon>
        <taxon>Hypotrichia</taxon>
        <taxon>Euplotida</taxon>
        <taxon>Euplotidae</taxon>
        <taxon>Moneuplotes</taxon>
    </lineage>
</organism>
<feature type="transmembrane region" description="Helical" evidence="9">
    <location>
        <begin position="366"/>
        <end position="389"/>
    </location>
</feature>
<evidence type="ECO:0000313" key="13">
    <source>
        <dbReference type="Proteomes" id="UP001295684"/>
    </source>
</evidence>
<feature type="transmembrane region" description="Helical" evidence="9">
    <location>
        <begin position="259"/>
        <end position="280"/>
    </location>
</feature>
<comment type="similarity">
    <text evidence="2">Belongs to the TMEM198 family.</text>
</comment>
<feature type="transmembrane region" description="Helical" evidence="9">
    <location>
        <begin position="226"/>
        <end position="247"/>
    </location>
</feature>
<keyword evidence="4 10" id="KW-0732">Signal</keyword>
<evidence type="ECO:0000256" key="4">
    <source>
        <dbReference type="ARBA" id="ARBA00022729"/>
    </source>
</evidence>
<evidence type="ECO:0000256" key="3">
    <source>
        <dbReference type="ARBA" id="ARBA00022692"/>
    </source>
</evidence>
<feature type="transmembrane region" description="Helical" evidence="9">
    <location>
        <begin position="341"/>
        <end position="359"/>
    </location>
</feature>
<evidence type="ECO:0000259" key="11">
    <source>
        <dbReference type="PROSITE" id="PS51914"/>
    </source>
</evidence>
<dbReference type="EMBL" id="CAMPGE010002045">
    <property type="protein sequence ID" value="CAI2360851.1"/>
    <property type="molecule type" value="Genomic_DNA"/>
</dbReference>
<dbReference type="Gene3D" id="2.70.130.10">
    <property type="entry name" value="Mannose-6-phosphate receptor binding domain"/>
    <property type="match status" value="1"/>
</dbReference>
<feature type="transmembrane region" description="Helical" evidence="9">
    <location>
        <begin position="286"/>
        <end position="307"/>
    </location>
</feature>
<evidence type="ECO:0000256" key="8">
    <source>
        <dbReference type="ARBA" id="ARBA00049737"/>
    </source>
</evidence>
<name>A0AAD1U655_EUPCR</name>
<dbReference type="PANTHER" id="PTHR31247:SF5">
    <property type="entry name" value="DUF4203 DOMAIN-CONTAINING PROTEIN"/>
    <property type="match status" value="1"/>
</dbReference>
<feature type="transmembrane region" description="Helical" evidence="9">
    <location>
        <begin position="409"/>
        <end position="430"/>
    </location>
</feature>
<dbReference type="InterPro" id="IPR025256">
    <property type="entry name" value="TM7S3/TM198-like_dom"/>
</dbReference>
<dbReference type="InterPro" id="IPR044865">
    <property type="entry name" value="MRH_dom"/>
</dbReference>
<evidence type="ECO:0000256" key="7">
    <source>
        <dbReference type="ARBA" id="ARBA00023157"/>
    </source>
</evidence>
<accession>A0AAD1U655</accession>
<dbReference type="Proteomes" id="UP001295684">
    <property type="component" value="Unassembled WGS sequence"/>
</dbReference>
<evidence type="ECO:0000256" key="5">
    <source>
        <dbReference type="ARBA" id="ARBA00022989"/>
    </source>
</evidence>
<keyword evidence="6 9" id="KW-0472">Membrane</keyword>
<keyword evidence="5 9" id="KW-1133">Transmembrane helix</keyword>
<reference evidence="12" key="1">
    <citation type="submission" date="2023-07" db="EMBL/GenBank/DDBJ databases">
        <authorList>
            <consortium name="AG Swart"/>
            <person name="Singh M."/>
            <person name="Singh A."/>
            <person name="Seah K."/>
            <person name="Emmerich C."/>
        </authorList>
    </citation>
    <scope>NUCLEOTIDE SEQUENCE</scope>
    <source>
        <strain evidence="12">DP1</strain>
    </source>
</reference>